<reference evidence="5 6" key="1">
    <citation type="submission" date="2006-02" db="EMBL/GenBank/DDBJ databases">
        <authorList>
            <person name="Pinhassi J."/>
            <person name="Pedros-Alio C."/>
            <person name="Ferriera S."/>
            <person name="Johnson J."/>
            <person name="Kravitz S."/>
            <person name="Halpern A."/>
            <person name="Remington K."/>
            <person name="Beeson K."/>
            <person name="Tran B."/>
            <person name="Rogers Y.-H."/>
            <person name="Friedman R."/>
            <person name="Venter J.C."/>
        </authorList>
    </citation>
    <scope>NUCLEOTIDE SEQUENCE [LARGE SCALE GENOMIC DNA]</scope>
    <source>
        <strain evidence="5 6">MED92</strain>
    </source>
</reference>
<dbReference type="AlphaFoldDB" id="A0A7U8C232"/>
<evidence type="ECO:0000313" key="5">
    <source>
        <dbReference type="EMBL" id="EAR59774.1"/>
    </source>
</evidence>
<dbReference type="OrthoDB" id="7677520at2"/>
<accession>A0A7U8C232</accession>
<feature type="chain" id="PRO_5031120795" description="Solute-binding protein family 3/N-terminal domain-containing protein" evidence="3">
    <location>
        <begin position="26"/>
        <end position="267"/>
    </location>
</feature>
<evidence type="ECO:0000256" key="3">
    <source>
        <dbReference type="SAM" id="SignalP"/>
    </source>
</evidence>
<evidence type="ECO:0000259" key="4">
    <source>
        <dbReference type="SMART" id="SM00062"/>
    </source>
</evidence>
<feature type="domain" description="Solute-binding protein family 3/N-terminal" evidence="4">
    <location>
        <begin position="30"/>
        <end position="260"/>
    </location>
</feature>
<evidence type="ECO:0000256" key="2">
    <source>
        <dbReference type="ARBA" id="ARBA00022729"/>
    </source>
</evidence>
<comment type="similarity">
    <text evidence="1">Belongs to the bacterial solute-binding protein 3 family.</text>
</comment>
<comment type="caution">
    <text evidence="5">The sequence shown here is derived from an EMBL/GenBank/DDBJ whole genome shotgun (WGS) entry which is preliminary data.</text>
</comment>
<dbReference type="EMBL" id="AAOW01000033">
    <property type="protein sequence ID" value="EAR59774.1"/>
    <property type="molecule type" value="Genomic_DNA"/>
</dbReference>
<dbReference type="InterPro" id="IPR001638">
    <property type="entry name" value="Solute-binding_3/MltF_N"/>
</dbReference>
<name>A0A7U8C232_NEPCE</name>
<dbReference type="Proteomes" id="UP000002171">
    <property type="component" value="Unassembled WGS sequence"/>
</dbReference>
<sequence>MLGLKKLVYASVIGFAALSASAIQADECNVLTATGNSEYPPYLWRANDGTKALLGANRLIFDELARRMKVEIQLQDVGSWARAQDMLKTGRIDLMAGAFYTVPRIQYMDYVYPAFLDTTSVVWTKSGATVDYSQRDDLKKYSGVTVINNSFGQEFDEYAKKELELSYVASLKQAFMMVNRGRAEYALYEKNPGLAYAELLGVAAELNVLEPAISSEGLYLTVSHLSKCNTGKLRGQLAKTVQEMIADGFMAKALQQGLKDWAAFPHK</sequence>
<dbReference type="Pfam" id="PF00497">
    <property type="entry name" value="SBP_bac_3"/>
    <property type="match status" value="1"/>
</dbReference>
<dbReference type="PANTHER" id="PTHR35936:SF6">
    <property type="entry name" value="AMINO ACID ABC TRANSPORTER SUBSTRATE-BINDING PAAT FAMILY PROTEIN"/>
    <property type="match status" value="1"/>
</dbReference>
<protein>
    <recommendedName>
        <fullName evidence="4">Solute-binding protein family 3/N-terminal domain-containing protein</fullName>
    </recommendedName>
</protein>
<evidence type="ECO:0000256" key="1">
    <source>
        <dbReference type="ARBA" id="ARBA00010333"/>
    </source>
</evidence>
<dbReference type="PANTHER" id="PTHR35936">
    <property type="entry name" value="MEMBRANE-BOUND LYTIC MUREIN TRANSGLYCOSYLASE F"/>
    <property type="match status" value="1"/>
</dbReference>
<keyword evidence="6" id="KW-1185">Reference proteome</keyword>
<gene>
    <name evidence="5" type="ORF">MED92_17670</name>
</gene>
<keyword evidence="2 3" id="KW-0732">Signal</keyword>
<feature type="signal peptide" evidence="3">
    <location>
        <begin position="1"/>
        <end position="25"/>
    </location>
</feature>
<dbReference type="SMART" id="SM00062">
    <property type="entry name" value="PBPb"/>
    <property type="match status" value="1"/>
</dbReference>
<dbReference type="Gene3D" id="3.40.190.10">
    <property type="entry name" value="Periplasmic binding protein-like II"/>
    <property type="match status" value="2"/>
</dbReference>
<dbReference type="RefSeq" id="WP_007021195.1">
    <property type="nucleotide sequence ID" value="NZ_CH724125.1"/>
</dbReference>
<evidence type="ECO:0000313" key="6">
    <source>
        <dbReference type="Proteomes" id="UP000002171"/>
    </source>
</evidence>
<organism evidence="5 6">
    <name type="scientific">Neptuniibacter caesariensis</name>
    <dbReference type="NCBI Taxonomy" id="207954"/>
    <lineage>
        <taxon>Bacteria</taxon>
        <taxon>Pseudomonadati</taxon>
        <taxon>Pseudomonadota</taxon>
        <taxon>Gammaproteobacteria</taxon>
        <taxon>Oceanospirillales</taxon>
        <taxon>Oceanospirillaceae</taxon>
        <taxon>Neptuniibacter</taxon>
    </lineage>
</organism>
<dbReference type="SUPFAM" id="SSF53850">
    <property type="entry name" value="Periplasmic binding protein-like II"/>
    <property type="match status" value="1"/>
</dbReference>
<proteinExistence type="inferred from homology"/>